<dbReference type="EMBL" id="CACVAT010000379">
    <property type="protein sequence ID" value="CAA6823708.1"/>
    <property type="molecule type" value="Genomic_DNA"/>
</dbReference>
<dbReference type="GO" id="GO:0017001">
    <property type="term" value="P:antibiotic catabolic process"/>
    <property type="evidence" value="ECO:0007669"/>
    <property type="project" value="UniProtKB-ARBA"/>
</dbReference>
<reference evidence="4" key="1">
    <citation type="submission" date="2020-01" db="EMBL/GenBank/DDBJ databases">
        <authorList>
            <person name="Meier V. D."/>
            <person name="Meier V D."/>
        </authorList>
    </citation>
    <scope>NUCLEOTIDE SEQUENCE</scope>
    <source>
        <strain evidence="4">HLG_WM_MAG_09</strain>
    </source>
</reference>
<proteinExistence type="inferred from homology"/>
<evidence type="ECO:0000256" key="2">
    <source>
        <dbReference type="SAM" id="SignalP"/>
    </source>
</evidence>
<dbReference type="AlphaFoldDB" id="A0A6S6U6B3"/>
<evidence type="ECO:0000259" key="3">
    <source>
        <dbReference type="SMART" id="SM00849"/>
    </source>
</evidence>
<evidence type="ECO:0000256" key="1">
    <source>
        <dbReference type="ARBA" id="ARBA00005250"/>
    </source>
</evidence>
<protein>
    <submittedName>
        <fullName evidence="4">SoxH protein, homolog</fullName>
    </submittedName>
</protein>
<dbReference type="PANTHER" id="PTHR42951:SF4">
    <property type="entry name" value="ACYL-COENZYME A THIOESTERASE MBLAC2"/>
    <property type="match status" value="1"/>
</dbReference>
<dbReference type="CDD" id="cd16282">
    <property type="entry name" value="metallo-hydrolase-like_MBL-fold"/>
    <property type="match status" value="1"/>
</dbReference>
<dbReference type="InterPro" id="IPR036866">
    <property type="entry name" value="RibonucZ/Hydroxyglut_hydro"/>
</dbReference>
<dbReference type="PANTHER" id="PTHR42951">
    <property type="entry name" value="METALLO-BETA-LACTAMASE DOMAIN-CONTAINING"/>
    <property type="match status" value="1"/>
</dbReference>
<name>A0A6S6U6B3_9GAMM</name>
<dbReference type="SUPFAM" id="SSF56281">
    <property type="entry name" value="Metallo-hydrolase/oxidoreductase"/>
    <property type="match status" value="1"/>
</dbReference>
<dbReference type="InterPro" id="IPR050855">
    <property type="entry name" value="NDM-1-like"/>
</dbReference>
<feature type="domain" description="Metallo-beta-lactamase" evidence="3">
    <location>
        <begin position="60"/>
        <end position="239"/>
    </location>
</feature>
<dbReference type="SMART" id="SM00849">
    <property type="entry name" value="Lactamase_B"/>
    <property type="match status" value="1"/>
</dbReference>
<feature type="chain" id="PRO_5027614051" evidence="2">
    <location>
        <begin position="24"/>
        <end position="318"/>
    </location>
</feature>
<dbReference type="Gene3D" id="3.60.15.10">
    <property type="entry name" value="Ribonuclease Z/Hydroxyacylglutathione hydrolase-like"/>
    <property type="match status" value="1"/>
</dbReference>
<sequence>MKLSMFRVLITGLALCLATGVNAETNKLNYQLKAVEIAENTYLFEGKTEDFSRKNGGNILNTAFIVTTDGVVVIDSGPSRRFAEQQRAAIAAVTDQPISRVYITHHHPDHFLGNQVYEDVPVYALPASIKGIQRDGEMFTDNMYRMVGDWMLGTKVTVPTQSVQPGVEKLGGHELELIKMQGHTAADLVIFDRTTGVLFAGDLVFNQRAATTPHATLKDWFQSLQQLKALPFKVLVPGHGSVTTDSAPIAQTKDYLEWLAAILQEGAESGMDMAEVMQTPIPERFSSVNLAGKELQRSVTHLFPALEEAVLQPVTPEE</sequence>
<feature type="signal peptide" evidence="2">
    <location>
        <begin position="1"/>
        <end position="23"/>
    </location>
</feature>
<organism evidence="4">
    <name type="scientific">uncultured Thiotrichaceae bacterium</name>
    <dbReference type="NCBI Taxonomy" id="298394"/>
    <lineage>
        <taxon>Bacteria</taxon>
        <taxon>Pseudomonadati</taxon>
        <taxon>Pseudomonadota</taxon>
        <taxon>Gammaproteobacteria</taxon>
        <taxon>Thiotrichales</taxon>
        <taxon>Thiotrichaceae</taxon>
        <taxon>environmental samples</taxon>
    </lineage>
</organism>
<keyword evidence="2" id="KW-0732">Signal</keyword>
<gene>
    <name evidence="4" type="ORF">HELGO_WM42286</name>
</gene>
<dbReference type="NCBIfam" id="TIGR04558">
    <property type="entry name" value="SoxH_rel_PQQ_1"/>
    <property type="match status" value="1"/>
</dbReference>
<comment type="similarity">
    <text evidence="1">Belongs to the metallo-beta-lactamase superfamily. Class-B beta-lactamase family.</text>
</comment>
<accession>A0A6S6U6B3</accession>
<dbReference type="InterPro" id="IPR001279">
    <property type="entry name" value="Metallo-B-lactamas"/>
</dbReference>
<dbReference type="InterPro" id="IPR030811">
    <property type="entry name" value="SoxH-rel_PQQ_1"/>
</dbReference>
<dbReference type="Pfam" id="PF00753">
    <property type="entry name" value="Lactamase_B"/>
    <property type="match status" value="1"/>
</dbReference>
<evidence type="ECO:0000313" key="4">
    <source>
        <dbReference type="EMBL" id="CAA6823708.1"/>
    </source>
</evidence>